<accession>A0A395IF81</accession>
<evidence type="ECO:0000313" key="3">
    <source>
        <dbReference type="Proteomes" id="UP000249056"/>
    </source>
</evidence>
<proteinExistence type="predicted"/>
<sequence length="98" mass="9731">MMCGIGIRSGQGGDAGYTGRAGRVRCAATQKAFGTDAKAGLAYGAAPANQLVPSGSQGQGPAGGHVHRRIEDAMRNPGTPQGSPHIPDSIRSVSGGTS</sequence>
<dbReference type="EMBL" id="QKRW01000117">
    <property type="protein sequence ID" value="RAL58028.1"/>
    <property type="molecule type" value="Genomic_DNA"/>
</dbReference>
<organism evidence="2 3">
    <name type="scientific">Monilinia fructigena</name>
    <dbReference type="NCBI Taxonomy" id="38457"/>
    <lineage>
        <taxon>Eukaryota</taxon>
        <taxon>Fungi</taxon>
        <taxon>Dikarya</taxon>
        <taxon>Ascomycota</taxon>
        <taxon>Pezizomycotina</taxon>
        <taxon>Leotiomycetes</taxon>
        <taxon>Helotiales</taxon>
        <taxon>Sclerotiniaceae</taxon>
        <taxon>Monilinia</taxon>
    </lineage>
</organism>
<evidence type="ECO:0000313" key="2">
    <source>
        <dbReference type="EMBL" id="RAL58028.1"/>
    </source>
</evidence>
<protein>
    <submittedName>
        <fullName evidence="2">Uncharacterized protein</fullName>
    </submittedName>
</protein>
<feature type="region of interest" description="Disordered" evidence="1">
    <location>
        <begin position="52"/>
        <end position="98"/>
    </location>
</feature>
<dbReference type="Proteomes" id="UP000249056">
    <property type="component" value="Unassembled WGS sequence"/>
</dbReference>
<keyword evidence="3" id="KW-1185">Reference proteome</keyword>
<name>A0A395IF81_9HELO</name>
<gene>
    <name evidence="2" type="ORF">DID88_009092</name>
</gene>
<dbReference type="AlphaFoldDB" id="A0A395IF81"/>
<comment type="caution">
    <text evidence="2">The sequence shown here is derived from an EMBL/GenBank/DDBJ whole genome shotgun (WGS) entry which is preliminary data.</text>
</comment>
<reference evidence="2 3" key="1">
    <citation type="submission" date="2018-06" db="EMBL/GenBank/DDBJ databases">
        <title>Genome Sequence of the Brown Rot Fungal Pathogen Monilinia fructigena.</title>
        <authorList>
            <person name="Landi L."/>
            <person name="De Miccolis Angelini R.M."/>
            <person name="Pollastro S."/>
            <person name="Abate D."/>
            <person name="Faretra F."/>
            <person name="Romanazzi G."/>
        </authorList>
    </citation>
    <scope>NUCLEOTIDE SEQUENCE [LARGE SCALE GENOMIC DNA]</scope>
    <source>
        <strain evidence="2 3">Mfrg269</strain>
    </source>
</reference>
<evidence type="ECO:0000256" key="1">
    <source>
        <dbReference type="SAM" id="MobiDB-lite"/>
    </source>
</evidence>